<feature type="chain" id="PRO_5012362550" description="Interference hedgehog" evidence="18">
    <location>
        <begin position="38"/>
        <end position="920"/>
    </location>
</feature>
<comment type="function">
    <text evidence="12">Mediates response to the active Hedgehog (Hh) protein signal in embryos, functioning upstream or at the level of patched (ptc).</text>
</comment>
<evidence type="ECO:0000256" key="14">
    <source>
        <dbReference type="ARBA" id="ARBA00038530"/>
    </source>
</evidence>
<dbReference type="InterPro" id="IPR036179">
    <property type="entry name" value="Ig-like_dom_sf"/>
</dbReference>
<keyword evidence="6" id="KW-0654">Proteoglycan</keyword>
<keyword evidence="3 17" id="KW-0812">Transmembrane</keyword>
<dbReference type="InterPro" id="IPR036116">
    <property type="entry name" value="FN3_sf"/>
</dbReference>
<evidence type="ECO:0000256" key="17">
    <source>
        <dbReference type="SAM" id="Phobius"/>
    </source>
</evidence>
<feature type="compositionally biased region" description="Polar residues" evidence="16">
    <location>
        <begin position="870"/>
        <end position="880"/>
    </location>
</feature>
<evidence type="ECO:0000256" key="9">
    <source>
        <dbReference type="ARBA" id="ARBA00023157"/>
    </source>
</evidence>
<feature type="domain" description="Ig-like" evidence="19">
    <location>
        <begin position="342"/>
        <end position="426"/>
    </location>
</feature>
<evidence type="ECO:0000256" key="5">
    <source>
        <dbReference type="ARBA" id="ARBA00022737"/>
    </source>
</evidence>
<dbReference type="GO" id="GO:0005886">
    <property type="term" value="C:plasma membrane"/>
    <property type="evidence" value="ECO:0007669"/>
    <property type="project" value="TreeGrafter"/>
</dbReference>
<dbReference type="Proteomes" id="UP000183832">
    <property type="component" value="Unassembled WGS sequence"/>
</dbReference>
<dbReference type="PROSITE" id="PS50835">
    <property type="entry name" value="IG_LIKE"/>
    <property type="match status" value="2"/>
</dbReference>
<accession>A0A1J1ICW7</accession>
<dbReference type="Pfam" id="PF13927">
    <property type="entry name" value="Ig_3"/>
    <property type="match status" value="2"/>
</dbReference>
<dbReference type="AlphaFoldDB" id="A0A1J1ICW7"/>
<feature type="region of interest" description="Disordered" evidence="16">
    <location>
        <begin position="739"/>
        <end position="766"/>
    </location>
</feature>
<evidence type="ECO:0000256" key="16">
    <source>
        <dbReference type="SAM" id="MobiDB-lite"/>
    </source>
</evidence>
<dbReference type="CDD" id="cd00096">
    <property type="entry name" value="Ig"/>
    <property type="match status" value="1"/>
</dbReference>
<feature type="transmembrane region" description="Helical" evidence="17">
    <location>
        <begin position="703"/>
        <end position="728"/>
    </location>
</feature>
<dbReference type="EMBL" id="CVRI01000047">
    <property type="protein sequence ID" value="CRK98080.1"/>
    <property type="molecule type" value="Genomic_DNA"/>
</dbReference>
<comment type="subunit">
    <text evidence="14">Homodimer. Heterotetramer; 2 iHog chains bind 2 hh chains when facilitated by heparin, heparin is required to promote high-affinity interactions between hh and iHog.</text>
</comment>
<keyword evidence="22" id="KW-1185">Reference proteome</keyword>
<dbReference type="Gene3D" id="2.60.40.10">
    <property type="entry name" value="Immunoglobulins"/>
    <property type="match status" value="5"/>
</dbReference>
<evidence type="ECO:0000259" key="19">
    <source>
        <dbReference type="PROSITE" id="PS50835"/>
    </source>
</evidence>
<dbReference type="OrthoDB" id="9998697at2759"/>
<evidence type="ECO:0000256" key="7">
    <source>
        <dbReference type="ARBA" id="ARBA00022989"/>
    </source>
</evidence>
<keyword evidence="4 18" id="KW-0732">Signal</keyword>
<dbReference type="SUPFAM" id="SSF49265">
    <property type="entry name" value="Fibronectin type III"/>
    <property type="match status" value="1"/>
</dbReference>
<evidence type="ECO:0000259" key="20">
    <source>
        <dbReference type="PROSITE" id="PS50853"/>
    </source>
</evidence>
<feature type="compositionally biased region" description="Polar residues" evidence="16">
    <location>
        <begin position="745"/>
        <end position="758"/>
    </location>
</feature>
<evidence type="ECO:0000256" key="8">
    <source>
        <dbReference type="ARBA" id="ARBA00023136"/>
    </source>
</evidence>
<dbReference type="GO" id="GO:0008201">
    <property type="term" value="F:heparin binding"/>
    <property type="evidence" value="ECO:0007669"/>
    <property type="project" value="UniProtKB-KW"/>
</dbReference>
<dbReference type="InterPro" id="IPR003599">
    <property type="entry name" value="Ig_sub"/>
</dbReference>
<evidence type="ECO:0000313" key="21">
    <source>
        <dbReference type="EMBL" id="CRK98080.1"/>
    </source>
</evidence>
<evidence type="ECO:0000256" key="13">
    <source>
        <dbReference type="ARBA" id="ARBA00038144"/>
    </source>
</evidence>
<evidence type="ECO:0000256" key="3">
    <source>
        <dbReference type="ARBA" id="ARBA00022692"/>
    </source>
</evidence>
<reference evidence="21 22" key="1">
    <citation type="submission" date="2015-04" db="EMBL/GenBank/DDBJ databases">
        <authorList>
            <person name="Syromyatnikov M.Y."/>
            <person name="Popov V.N."/>
        </authorList>
    </citation>
    <scope>NUCLEOTIDE SEQUENCE [LARGE SCALE GENOMIC DNA]</scope>
</reference>
<gene>
    <name evidence="21" type="primary">putative Interference hedgehog</name>
    <name evidence="21" type="ORF">CLUMA_CG011448</name>
</gene>
<dbReference type="GO" id="GO:0030424">
    <property type="term" value="C:axon"/>
    <property type="evidence" value="ECO:0007669"/>
    <property type="project" value="TreeGrafter"/>
</dbReference>
<dbReference type="GO" id="GO:0098609">
    <property type="term" value="P:cell-cell adhesion"/>
    <property type="evidence" value="ECO:0007669"/>
    <property type="project" value="TreeGrafter"/>
</dbReference>
<dbReference type="InterPro" id="IPR007110">
    <property type="entry name" value="Ig-like_dom"/>
</dbReference>
<feature type="domain" description="Fibronectin type-III" evidence="20">
    <location>
        <begin position="586"/>
        <end position="680"/>
    </location>
</feature>
<proteinExistence type="inferred from homology"/>
<keyword evidence="5" id="KW-0677">Repeat</keyword>
<dbReference type="SUPFAM" id="SSF48726">
    <property type="entry name" value="Immunoglobulin"/>
    <property type="match status" value="3"/>
</dbReference>
<sequence>MPILMHIALHKIISFNQRLMLLLLLIISICSLHNAFGHDESGLGTFMIKSPESTDAPPGDEVQLQCELNLPPEKLEFRFRPQNSNPEERDLLINIHKMPGYNMTTKDRLSKLHVFVNQKTVGDYRCVAWFGASAHASTSAKLRLASISLDSKETYKPLIHWKIAPKNSLIIRCGDVVSAPDPVWSYYKDDVLLPAMDQAQSKLGGYILSNLTTSDSGIYSCSATNTVTGSEIKMLQRFSITVESTPRSAPTFLLQPPSVFSVKPGEKVLLECPGIANPVPKATWSSPDRNLDFNSNRINVLGYGLQISDIRPDDEGTYICRLDNGDNPVKVHTIRLNVLQMPQIDEAPRTSLTNESDRLELHCRASGSPEPELYWMINGENTRFDPLITAVGSRLIIRSVEKKHAGIVQCFARNEVGEVNEGALLQVNPKQIDGEGKPIPLGIPQKSRSRNNNRSSNERRKNKGPNMPSVSKPNITRLNDESVMVKWSVVPSSTDGSLPIQFFKVQYMMVPSEQRHKGQKSNEDWITLNEDIPPHLRSYEIHRLKLDHHYKFRISAVYSNNDNKQSPIRRFHLKRVKQSSKAALPIPNDVQISPVSETEVTVRWSIPEPYQHNFGGFYISYRPTTSADEYATVSAEGPHKRHILIKHLEPGMNYEFKIQSFSSLTASEFSEIVMGRTLKPTAPPTTHSTVKPEQDDSKGQSSYLPLIVGAIGLCALLFLIFLLVFIALKRRRDMVNAQREEQESKSNPNHIQNDTTVNGGRGLSPPIHRNRLNGIIRINITPNPLDEKNQNDMTLGIPVTPTHQATPINVQQLPPLGSHRKTLERNIRNNHHNQLPPIPNGMVESTKMMIDGDLGIPIVRTASIRRQPLRGSNSSINNSPRIVRNPGRHQRSPMPIRASKRKQDIEQSTASLNSVHSIDV</sequence>
<feature type="compositionally biased region" description="Polar residues" evidence="16">
    <location>
        <begin position="906"/>
        <end position="920"/>
    </location>
</feature>
<keyword evidence="8 17" id="KW-0472">Membrane</keyword>
<evidence type="ECO:0000256" key="4">
    <source>
        <dbReference type="ARBA" id="ARBA00022729"/>
    </source>
</evidence>
<dbReference type="Pfam" id="PF13895">
    <property type="entry name" value="Ig_2"/>
    <property type="match status" value="1"/>
</dbReference>
<keyword evidence="7 17" id="KW-1133">Transmembrane helix</keyword>
<comment type="subcellular location">
    <subcellularLocation>
        <location evidence="1">Membrane</location>
        <topology evidence="1">Single-pass type I membrane protein</topology>
    </subcellularLocation>
</comment>
<keyword evidence="2" id="KW-0358">Heparin-binding</keyword>
<dbReference type="InterPro" id="IPR013783">
    <property type="entry name" value="Ig-like_fold"/>
</dbReference>
<feature type="region of interest" description="Disordered" evidence="16">
    <location>
        <begin position="679"/>
        <end position="699"/>
    </location>
</feature>
<evidence type="ECO:0000256" key="1">
    <source>
        <dbReference type="ARBA" id="ARBA00004479"/>
    </source>
</evidence>
<dbReference type="Pfam" id="PF00041">
    <property type="entry name" value="fn3"/>
    <property type="match status" value="2"/>
</dbReference>
<dbReference type="CDD" id="cd00063">
    <property type="entry name" value="FN3"/>
    <property type="match status" value="2"/>
</dbReference>
<evidence type="ECO:0000256" key="2">
    <source>
        <dbReference type="ARBA" id="ARBA00022674"/>
    </source>
</evidence>
<evidence type="ECO:0000256" key="11">
    <source>
        <dbReference type="ARBA" id="ARBA00023319"/>
    </source>
</evidence>
<feature type="region of interest" description="Disordered" evidence="16">
    <location>
        <begin position="866"/>
        <end position="920"/>
    </location>
</feature>
<dbReference type="PROSITE" id="PS50853">
    <property type="entry name" value="FN3"/>
    <property type="match status" value="2"/>
</dbReference>
<evidence type="ECO:0000256" key="18">
    <source>
        <dbReference type="SAM" id="SignalP"/>
    </source>
</evidence>
<dbReference type="InterPro" id="IPR003961">
    <property type="entry name" value="FN3_dom"/>
</dbReference>
<dbReference type="PANTHER" id="PTHR44170:SF33">
    <property type="entry name" value="BROTHER OF IHOG, ISOFORM G-RELATED"/>
    <property type="match status" value="1"/>
</dbReference>
<protein>
    <recommendedName>
        <fullName evidence="15">Interference hedgehog</fullName>
    </recommendedName>
</protein>
<keyword evidence="11" id="KW-0393">Immunoglobulin domain</keyword>
<evidence type="ECO:0000256" key="6">
    <source>
        <dbReference type="ARBA" id="ARBA00022974"/>
    </source>
</evidence>
<feature type="domain" description="Fibronectin type-III" evidence="20">
    <location>
        <begin position="469"/>
        <end position="576"/>
    </location>
</feature>
<comment type="similarity">
    <text evidence="13">Belongs to the immunoglobulin superfamily. IHOG family.</text>
</comment>
<organism evidence="21 22">
    <name type="scientific">Clunio marinus</name>
    <dbReference type="NCBI Taxonomy" id="568069"/>
    <lineage>
        <taxon>Eukaryota</taxon>
        <taxon>Metazoa</taxon>
        <taxon>Ecdysozoa</taxon>
        <taxon>Arthropoda</taxon>
        <taxon>Hexapoda</taxon>
        <taxon>Insecta</taxon>
        <taxon>Pterygota</taxon>
        <taxon>Neoptera</taxon>
        <taxon>Endopterygota</taxon>
        <taxon>Diptera</taxon>
        <taxon>Nematocera</taxon>
        <taxon>Chironomoidea</taxon>
        <taxon>Chironomidae</taxon>
        <taxon>Clunio</taxon>
    </lineage>
</organism>
<dbReference type="SMART" id="SM00409">
    <property type="entry name" value="IG"/>
    <property type="match status" value="4"/>
</dbReference>
<keyword evidence="9" id="KW-1015">Disulfide bond</keyword>
<name>A0A1J1ICW7_9DIPT</name>
<feature type="region of interest" description="Disordered" evidence="16">
    <location>
        <begin position="430"/>
        <end position="475"/>
    </location>
</feature>
<evidence type="ECO:0000256" key="12">
    <source>
        <dbReference type="ARBA" id="ARBA00037573"/>
    </source>
</evidence>
<dbReference type="InterPro" id="IPR003598">
    <property type="entry name" value="Ig_sub2"/>
</dbReference>
<dbReference type="SMART" id="SM00060">
    <property type="entry name" value="FN3"/>
    <property type="match status" value="2"/>
</dbReference>
<dbReference type="GO" id="GO:0007411">
    <property type="term" value="P:axon guidance"/>
    <property type="evidence" value="ECO:0007669"/>
    <property type="project" value="TreeGrafter"/>
</dbReference>
<dbReference type="SMART" id="SM00408">
    <property type="entry name" value="IGc2"/>
    <property type="match status" value="3"/>
</dbReference>
<feature type="domain" description="Ig-like" evidence="19">
    <location>
        <begin position="250"/>
        <end position="337"/>
    </location>
</feature>
<evidence type="ECO:0000256" key="10">
    <source>
        <dbReference type="ARBA" id="ARBA00023180"/>
    </source>
</evidence>
<evidence type="ECO:0000256" key="15">
    <source>
        <dbReference type="ARBA" id="ARBA00041099"/>
    </source>
</evidence>
<keyword evidence="10" id="KW-0325">Glycoprotein</keyword>
<evidence type="ECO:0000313" key="22">
    <source>
        <dbReference type="Proteomes" id="UP000183832"/>
    </source>
</evidence>
<dbReference type="PANTHER" id="PTHR44170">
    <property type="entry name" value="PROTEIN SIDEKICK"/>
    <property type="match status" value="1"/>
</dbReference>
<feature type="signal peptide" evidence="18">
    <location>
        <begin position="1"/>
        <end position="37"/>
    </location>
</feature>
<dbReference type="STRING" id="568069.A0A1J1ICW7"/>